<dbReference type="InterPro" id="IPR041581">
    <property type="entry name" value="Glyoxalase_6"/>
</dbReference>
<dbReference type="Gene3D" id="3.10.180.10">
    <property type="entry name" value="2,3-Dihydroxybiphenyl 1,2-Dioxygenase, domain 1"/>
    <property type="match status" value="1"/>
</dbReference>
<dbReference type="eggNOG" id="COG0346">
    <property type="taxonomic scope" value="Bacteria"/>
</dbReference>
<name>A0A084UEN7_9HYPH</name>
<dbReference type="InterPro" id="IPR037523">
    <property type="entry name" value="VOC_core"/>
</dbReference>
<reference evidence="2 3" key="1">
    <citation type="submission" date="2014-05" db="EMBL/GenBank/DDBJ databases">
        <title>Draft Genome Sequence of Nitratireductor basaltis Strain UMTGB225, A Marine Bacterium Isolated from Green Barrel Tunicate.</title>
        <authorList>
            <person name="Gan H.Y."/>
        </authorList>
    </citation>
    <scope>NUCLEOTIDE SEQUENCE [LARGE SCALE GENOMIC DNA]</scope>
    <source>
        <strain evidence="2 3">UMTGB225</strain>
    </source>
</reference>
<keyword evidence="3" id="KW-1185">Reference proteome</keyword>
<sequence length="115" mass="12623">MALLKLFAQLNCSDIRSSADWYQKLFGRRSDVDPMDGLKEWHHGADAGFQLVSNSEHAGHGSMTLIVRDLAGEHERLVKAGLSVGEIVEGDFASFAQLEDPDGNMVVLAEPKELQ</sequence>
<dbReference type="RefSeq" id="WP_036483359.1">
    <property type="nucleotide sequence ID" value="NZ_JMQM01000001.1"/>
</dbReference>
<dbReference type="SUPFAM" id="SSF54593">
    <property type="entry name" value="Glyoxalase/Bleomycin resistance protein/Dihydroxybiphenyl dioxygenase"/>
    <property type="match status" value="1"/>
</dbReference>
<feature type="domain" description="VOC" evidence="1">
    <location>
        <begin position="3"/>
        <end position="111"/>
    </location>
</feature>
<dbReference type="InterPro" id="IPR029068">
    <property type="entry name" value="Glyas_Bleomycin-R_OHBP_Dase"/>
</dbReference>
<dbReference type="Pfam" id="PF18029">
    <property type="entry name" value="Glyoxalase_6"/>
    <property type="match status" value="1"/>
</dbReference>
<gene>
    <name evidence="2" type="ORF">EL18_02471</name>
</gene>
<evidence type="ECO:0000259" key="1">
    <source>
        <dbReference type="PROSITE" id="PS51819"/>
    </source>
</evidence>
<organism evidence="2 3">
    <name type="scientific">Nitratireductor basaltis</name>
    <dbReference type="NCBI Taxonomy" id="472175"/>
    <lineage>
        <taxon>Bacteria</taxon>
        <taxon>Pseudomonadati</taxon>
        <taxon>Pseudomonadota</taxon>
        <taxon>Alphaproteobacteria</taxon>
        <taxon>Hyphomicrobiales</taxon>
        <taxon>Phyllobacteriaceae</taxon>
        <taxon>Nitratireductor</taxon>
    </lineage>
</organism>
<dbReference type="AlphaFoldDB" id="A0A084UEN7"/>
<dbReference type="Proteomes" id="UP000053675">
    <property type="component" value="Unassembled WGS sequence"/>
</dbReference>
<dbReference type="EMBL" id="JMQM01000001">
    <property type="protein sequence ID" value="KFB11423.1"/>
    <property type="molecule type" value="Genomic_DNA"/>
</dbReference>
<dbReference type="STRING" id="472175.EL18_02471"/>
<comment type="caution">
    <text evidence="2">The sequence shown here is derived from an EMBL/GenBank/DDBJ whole genome shotgun (WGS) entry which is preliminary data.</text>
</comment>
<accession>A0A084UEN7</accession>
<protein>
    <recommendedName>
        <fullName evidence="1">VOC domain-containing protein</fullName>
    </recommendedName>
</protein>
<dbReference type="PROSITE" id="PS51819">
    <property type="entry name" value="VOC"/>
    <property type="match status" value="1"/>
</dbReference>
<dbReference type="PATRIC" id="fig|472175.3.peg.2463"/>
<dbReference type="OrthoDB" id="2453533at2"/>
<evidence type="ECO:0000313" key="3">
    <source>
        <dbReference type="Proteomes" id="UP000053675"/>
    </source>
</evidence>
<evidence type="ECO:0000313" key="2">
    <source>
        <dbReference type="EMBL" id="KFB11423.1"/>
    </source>
</evidence>
<proteinExistence type="predicted"/>